<evidence type="ECO:0000256" key="12">
    <source>
        <dbReference type="PIRSR" id="PIRSR000445-4"/>
    </source>
</evidence>
<feature type="binding site" evidence="8 10">
    <location>
        <position position="113"/>
    </location>
    <ligand>
        <name>substrate</name>
    </ligand>
</feature>
<dbReference type="InterPro" id="IPR015896">
    <property type="entry name" value="4pyrrol_synth_GluRdtase_dimer"/>
</dbReference>
<evidence type="ECO:0000256" key="7">
    <source>
        <dbReference type="ARBA" id="ARBA00047464"/>
    </source>
</evidence>
<feature type="domain" description="Quinate/shikimate 5-dehydrogenase/glutamyl-tRNA reductase" evidence="15">
    <location>
        <begin position="180"/>
        <end position="305"/>
    </location>
</feature>
<dbReference type="HOGENOM" id="CLU_035113_2_2_10"/>
<dbReference type="RefSeq" id="WP_015753189.1">
    <property type="nucleotide sequence ID" value="NC_013222.1"/>
</dbReference>
<feature type="binding site" evidence="8 10">
    <location>
        <begin position="118"/>
        <end position="120"/>
    </location>
    <ligand>
        <name>substrate</name>
    </ligand>
</feature>
<dbReference type="AlphaFoldDB" id="A4CHM4"/>
<dbReference type="InterPro" id="IPR006151">
    <property type="entry name" value="Shikm_DH/Glu-tRNA_Rdtase"/>
</dbReference>
<feature type="active site" description="Nucleophile" evidence="8 9">
    <location>
        <position position="58"/>
    </location>
</feature>
<reference evidence="17 18" key="1">
    <citation type="journal article" date="2009" name="J. Bacteriol.">
        <title>Complete genome sequence of Robiginitalea biformata HTCC2501.</title>
        <authorList>
            <person name="Oh H.M."/>
            <person name="Giovannoni S.J."/>
            <person name="Lee K."/>
            <person name="Ferriera S."/>
            <person name="Johnson J."/>
            <person name="Cho J.C."/>
        </authorList>
    </citation>
    <scope>NUCLEOTIDE SEQUENCE [LARGE SCALE GENOMIC DNA]</scope>
    <source>
        <strain evidence="18">ATCC BAA-864 / HTCC2501 / KCTC 12146</strain>
    </source>
</reference>
<evidence type="ECO:0000259" key="16">
    <source>
        <dbReference type="Pfam" id="PF05201"/>
    </source>
</evidence>
<sequence length="418" mass="46821">MKKYHISRHHRFITVGLNYEKADAATRGLFALDDASTAVLLDRALEEGIDGLLVTSTCNRTELHGFAQAPQHLIRLLCDYSNGTEADFDRVGYVYQNQEAIGHLFRVGTGLDSQILGDFEIISQLKKSFKLSRKHGLANPFMERLVNAVIQASKRIKNETGISSGATSVAFASVQYLLARVPDIANKKILLFGTGKIGRNTCENLVKHTGHDQITLINRTQDRADALGRKFHVRVQPVEALREEIAASDVLIVATGATRPTVTAPMVPADKPRWILDLTIPFNVAREVGVKNGITLVDLDQLSRITDNTLQQRRSYIPQAESIIAEVHGEFNQWLESRRFAPVIRALKAKLKTMKEEELDNQARKIDGFDASQADVVTERIIQKITRHFANHLKDSDIDTDDSLELIQKVFQLEIPQR</sequence>
<evidence type="ECO:0000256" key="3">
    <source>
        <dbReference type="ARBA" id="ARBA00012970"/>
    </source>
</evidence>
<evidence type="ECO:0000256" key="5">
    <source>
        <dbReference type="ARBA" id="ARBA00023002"/>
    </source>
</evidence>
<comment type="subunit">
    <text evidence="8">Homodimer.</text>
</comment>
<protein>
    <recommendedName>
        <fullName evidence="3 8">Glutamyl-tRNA reductase</fullName>
        <shortName evidence="8">GluTR</shortName>
        <ecNumber evidence="3 8">1.2.1.70</ecNumber>
    </recommendedName>
</protein>
<dbReference type="SUPFAM" id="SSF69075">
    <property type="entry name" value="Glutamyl tRNA-reductase dimerization domain"/>
    <property type="match status" value="1"/>
</dbReference>
<dbReference type="Proteomes" id="UP000009049">
    <property type="component" value="Chromosome"/>
</dbReference>
<comment type="domain">
    <text evidence="8">Possesses an unusual extended V-shaped dimeric structure with each monomer consisting of three distinct domains arranged along a curved 'spinal' alpha-helix. The N-terminal catalytic domain specifically recognizes the glutamate moiety of the substrate. The second domain is the NADPH-binding domain, and the third C-terminal domain is responsible for dimerization.</text>
</comment>
<gene>
    <name evidence="8" type="primary">hemA</name>
    <name evidence="17" type="ordered locus">RB2501_06020</name>
</gene>
<dbReference type="UniPathway" id="UPA00251">
    <property type="reaction ID" value="UER00316"/>
</dbReference>
<keyword evidence="4 8" id="KW-0521">NADP</keyword>
<organism evidence="17 18">
    <name type="scientific">Robiginitalea biformata (strain ATCC BAA-864 / DSM 15991 / KCTC 12146 / HTCC2501)</name>
    <dbReference type="NCBI Taxonomy" id="313596"/>
    <lineage>
        <taxon>Bacteria</taxon>
        <taxon>Pseudomonadati</taxon>
        <taxon>Bacteroidota</taxon>
        <taxon>Flavobacteriia</taxon>
        <taxon>Flavobacteriales</taxon>
        <taxon>Flavobacteriaceae</taxon>
        <taxon>Robiginitalea</taxon>
    </lineage>
</organism>
<dbReference type="STRING" id="313596.RB2501_06020"/>
<dbReference type="EMBL" id="CP001712">
    <property type="protein sequence ID" value="EAR16432.1"/>
    <property type="molecule type" value="Genomic_DNA"/>
</dbReference>
<evidence type="ECO:0000313" key="17">
    <source>
        <dbReference type="EMBL" id="EAR16432.1"/>
    </source>
</evidence>
<evidence type="ECO:0000256" key="13">
    <source>
        <dbReference type="RuleBase" id="RU000584"/>
    </source>
</evidence>
<dbReference type="GO" id="GO:0008883">
    <property type="term" value="F:glutamyl-tRNA reductase activity"/>
    <property type="evidence" value="ECO:0007669"/>
    <property type="project" value="UniProtKB-UniRule"/>
</dbReference>
<dbReference type="NCBIfam" id="TIGR01035">
    <property type="entry name" value="hemA"/>
    <property type="match status" value="1"/>
</dbReference>
<keyword evidence="6 8" id="KW-0627">Porphyrin biosynthesis</keyword>
<name>A4CHM4_ROBBH</name>
<evidence type="ECO:0000256" key="6">
    <source>
        <dbReference type="ARBA" id="ARBA00023244"/>
    </source>
</evidence>
<dbReference type="Gene3D" id="3.30.460.30">
    <property type="entry name" value="Glutamyl-tRNA reductase, N-terminal domain"/>
    <property type="match status" value="1"/>
</dbReference>
<dbReference type="PIRSF" id="PIRSF000445">
    <property type="entry name" value="4pyrrol_synth_GluRdtase"/>
    <property type="match status" value="1"/>
</dbReference>
<dbReference type="InterPro" id="IPR036343">
    <property type="entry name" value="GluRdtase_N_sf"/>
</dbReference>
<keyword evidence="18" id="KW-1185">Reference proteome</keyword>
<dbReference type="HAMAP" id="MF_00087">
    <property type="entry name" value="Glu_tRNA_reductase"/>
    <property type="match status" value="1"/>
</dbReference>
<dbReference type="PANTHER" id="PTHR43013">
    <property type="entry name" value="GLUTAMYL-TRNA REDUCTASE"/>
    <property type="match status" value="1"/>
</dbReference>
<comment type="similarity">
    <text evidence="2 8 13">Belongs to the glutamyl-tRNA reductase family.</text>
</comment>
<dbReference type="Gene3D" id="3.40.50.720">
    <property type="entry name" value="NAD(P)-binding Rossmann-like Domain"/>
    <property type="match status" value="1"/>
</dbReference>
<evidence type="ECO:0000259" key="14">
    <source>
        <dbReference type="Pfam" id="PF00745"/>
    </source>
</evidence>
<dbReference type="SUPFAM" id="SSF69742">
    <property type="entry name" value="Glutamyl tRNA-reductase catalytic, N-terminal domain"/>
    <property type="match status" value="1"/>
</dbReference>
<evidence type="ECO:0000256" key="10">
    <source>
        <dbReference type="PIRSR" id="PIRSR000445-2"/>
    </source>
</evidence>
<dbReference type="GO" id="GO:0050661">
    <property type="term" value="F:NADP binding"/>
    <property type="evidence" value="ECO:0007669"/>
    <property type="project" value="InterPro"/>
</dbReference>
<dbReference type="OrthoDB" id="110209at2"/>
<dbReference type="Pfam" id="PF01488">
    <property type="entry name" value="Shikimate_DH"/>
    <property type="match status" value="1"/>
</dbReference>
<feature type="domain" description="Glutamyl-tRNA reductase N-terminal" evidence="16">
    <location>
        <begin position="15"/>
        <end position="160"/>
    </location>
</feature>
<dbReference type="InterPro" id="IPR000343">
    <property type="entry name" value="4pyrrol_synth_GluRdtase"/>
</dbReference>
<dbReference type="Pfam" id="PF05201">
    <property type="entry name" value="GlutR_N"/>
    <property type="match status" value="1"/>
</dbReference>
<feature type="domain" description="Tetrapyrrole biosynthesis glutamyl-tRNA reductase dimerisation" evidence="14">
    <location>
        <begin position="319"/>
        <end position="413"/>
    </location>
</feature>
<feature type="binding site" evidence="8 11">
    <location>
        <begin position="193"/>
        <end position="198"/>
    </location>
    <ligand>
        <name>NADP(+)</name>
        <dbReference type="ChEBI" id="CHEBI:58349"/>
    </ligand>
</feature>
<evidence type="ECO:0000256" key="9">
    <source>
        <dbReference type="PIRSR" id="PIRSR000445-1"/>
    </source>
</evidence>
<feature type="binding site" evidence="8 10">
    <location>
        <begin position="57"/>
        <end position="60"/>
    </location>
    <ligand>
        <name>substrate</name>
    </ligand>
</feature>
<evidence type="ECO:0000256" key="4">
    <source>
        <dbReference type="ARBA" id="ARBA00022857"/>
    </source>
</evidence>
<accession>A4CHM4</accession>
<comment type="function">
    <text evidence="8">Catalyzes the NADPH-dependent reduction of glutamyl-tRNA(Glu) to glutamate 1-semialdehyde (GSA).</text>
</comment>
<evidence type="ECO:0000256" key="2">
    <source>
        <dbReference type="ARBA" id="ARBA00005916"/>
    </source>
</evidence>
<dbReference type="InterPro" id="IPR018214">
    <property type="entry name" value="GluRdtase_CS"/>
</dbReference>
<feature type="binding site" evidence="8 10">
    <location>
        <position position="124"/>
    </location>
    <ligand>
        <name>substrate</name>
    </ligand>
</feature>
<dbReference type="InterPro" id="IPR036453">
    <property type="entry name" value="GluRdtase_dimer_dom_sf"/>
</dbReference>
<dbReference type="SUPFAM" id="SSF51735">
    <property type="entry name" value="NAD(P)-binding Rossmann-fold domains"/>
    <property type="match status" value="1"/>
</dbReference>
<dbReference type="InterPro" id="IPR015895">
    <property type="entry name" value="4pyrrol_synth_GluRdtase_N"/>
</dbReference>
<dbReference type="EC" id="1.2.1.70" evidence="3 8"/>
<feature type="site" description="Important for activity" evidence="8 12">
    <location>
        <position position="103"/>
    </location>
</feature>
<dbReference type="InterPro" id="IPR036291">
    <property type="entry name" value="NAD(P)-bd_dom_sf"/>
</dbReference>
<dbReference type="GO" id="GO:0019353">
    <property type="term" value="P:protoporphyrinogen IX biosynthetic process from glutamate"/>
    <property type="evidence" value="ECO:0007669"/>
    <property type="project" value="TreeGrafter"/>
</dbReference>
<keyword evidence="5 8" id="KW-0560">Oxidoreductase</keyword>
<evidence type="ECO:0000256" key="8">
    <source>
        <dbReference type="HAMAP-Rule" id="MF_00087"/>
    </source>
</evidence>
<dbReference type="Pfam" id="PF00745">
    <property type="entry name" value="GlutR_dimer"/>
    <property type="match status" value="1"/>
</dbReference>
<comment type="pathway">
    <text evidence="1 8 13">Porphyrin-containing compound metabolism; protoporphyrin-IX biosynthesis; 5-aminolevulinate from L-glutamyl-tRNA(Glu): step 1/2.</text>
</comment>
<evidence type="ECO:0000256" key="11">
    <source>
        <dbReference type="PIRSR" id="PIRSR000445-3"/>
    </source>
</evidence>
<evidence type="ECO:0000313" key="18">
    <source>
        <dbReference type="Proteomes" id="UP000009049"/>
    </source>
</evidence>
<dbReference type="eggNOG" id="COG0373">
    <property type="taxonomic scope" value="Bacteria"/>
</dbReference>
<dbReference type="PANTHER" id="PTHR43013:SF1">
    <property type="entry name" value="GLUTAMYL-TRNA REDUCTASE"/>
    <property type="match status" value="1"/>
</dbReference>
<dbReference type="PROSITE" id="PS00747">
    <property type="entry name" value="GLUTR"/>
    <property type="match status" value="1"/>
</dbReference>
<dbReference type="KEGG" id="rbi:RB2501_06020"/>
<comment type="miscellaneous">
    <text evidence="8">During catalysis, the active site Cys acts as a nucleophile attacking the alpha-carbonyl group of tRNA-bound glutamate with the formation of a thioester intermediate between enzyme and glutamate, and the concomitant release of tRNA(Glu). The thioester intermediate is finally reduced by direct hydride transfer from NADPH, to form the product GSA.</text>
</comment>
<evidence type="ECO:0000256" key="1">
    <source>
        <dbReference type="ARBA" id="ARBA00005059"/>
    </source>
</evidence>
<evidence type="ECO:0000259" key="15">
    <source>
        <dbReference type="Pfam" id="PF01488"/>
    </source>
</evidence>
<comment type="catalytic activity">
    <reaction evidence="7 8 13">
        <text>(S)-4-amino-5-oxopentanoate + tRNA(Glu) + NADP(+) = L-glutamyl-tRNA(Glu) + NADPH + H(+)</text>
        <dbReference type="Rhea" id="RHEA:12344"/>
        <dbReference type="Rhea" id="RHEA-COMP:9663"/>
        <dbReference type="Rhea" id="RHEA-COMP:9680"/>
        <dbReference type="ChEBI" id="CHEBI:15378"/>
        <dbReference type="ChEBI" id="CHEBI:57501"/>
        <dbReference type="ChEBI" id="CHEBI:57783"/>
        <dbReference type="ChEBI" id="CHEBI:58349"/>
        <dbReference type="ChEBI" id="CHEBI:78442"/>
        <dbReference type="ChEBI" id="CHEBI:78520"/>
        <dbReference type="EC" id="1.2.1.70"/>
    </reaction>
</comment>
<proteinExistence type="inferred from homology"/>